<dbReference type="SUPFAM" id="SSF52540">
    <property type="entry name" value="P-loop containing nucleoside triphosphate hydrolases"/>
    <property type="match status" value="1"/>
</dbReference>
<accession>A0A9K3EEW0</accession>
<dbReference type="Pfam" id="PF23598">
    <property type="entry name" value="LRR_14"/>
    <property type="match status" value="1"/>
</dbReference>
<dbReference type="GO" id="GO:0005524">
    <property type="term" value="F:ATP binding"/>
    <property type="evidence" value="ECO:0007669"/>
    <property type="project" value="UniProtKB-KW"/>
</dbReference>
<dbReference type="FunFam" id="1.10.10.10:FF:000322">
    <property type="entry name" value="Probable disease resistance protein At1g63360"/>
    <property type="match status" value="1"/>
</dbReference>
<dbReference type="InterPro" id="IPR032675">
    <property type="entry name" value="LRR_dom_sf"/>
</dbReference>
<evidence type="ECO:0000256" key="5">
    <source>
        <dbReference type="ARBA" id="ARBA00022821"/>
    </source>
</evidence>
<evidence type="ECO:0000259" key="9">
    <source>
        <dbReference type="Pfam" id="PF23598"/>
    </source>
</evidence>
<comment type="similarity">
    <text evidence="1">Belongs to the disease resistance NB-LRR family.</text>
</comment>
<evidence type="ECO:0000313" key="10">
    <source>
        <dbReference type="EMBL" id="KAF5771917.1"/>
    </source>
</evidence>
<gene>
    <name evidence="10" type="ORF">HanXRQr2_Chr13g0570601</name>
</gene>
<evidence type="ECO:0000259" key="7">
    <source>
        <dbReference type="Pfam" id="PF00931"/>
    </source>
</evidence>
<feature type="domain" description="Disease resistance R13L4/SHOC-2-like LRR" evidence="9">
    <location>
        <begin position="341"/>
        <end position="458"/>
    </location>
</feature>
<evidence type="ECO:0000259" key="8">
    <source>
        <dbReference type="Pfam" id="PF23559"/>
    </source>
</evidence>
<reference evidence="10" key="2">
    <citation type="submission" date="2020-06" db="EMBL/GenBank/DDBJ databases">
        <title>Helianthus annuus Genome sequencing and assembly Release 2.</title>
        <authorList>
            <person name="Gouzy J."/>
            <person name="Langlade N."/>
            <person name="Munos S."/>
        </authorList>
    </citation>
    <scope>NUCLEOTIDE SEQUENCE</scope>
    <source>
        <tissue evidence="10">Leaves</tissue>
    </source>
</reference>
<keyword evidence="3" id="KW-0677">Repeat</keyword>
<name>A0A9K3EEW0_HELAN</name>
<evidence type="ECO:0000256" key="3">
    <source>
        <dbReference type="ARBA" id="ARBA00022737"/>
    </source>
</evidence>
<organism evidence="10 11">
    <name type="scientific">Helianthus annuus</name>
    <name type="common">Common sunflower</name>
    <dbReference type="NCBI Taxonomy" id="4232"/>
    <lineage>
        <taxon>Eukaryota</taxon>
        <taxon>Viridiplantae</taxon>
        <taxon>Streptophyta</taxon>
        <taxon>Embryophyta</taxon>
        <taxon>Tracheophyta</taxon>
        <taxon>Spermatophyta</taxon>
        <taxon>Magnoliopsida</taxon>
        <taxon>eudicotyledons</taxon>
        <taxon>Gunneridae</taxon>
        <taxon>Pentapetalae</taxon>
        <taxon>asterids</taxon>
        <taxon>campanulids</taxon>
        <taxon>Asterales</taxon>
        <taxon>Asteraceae</taxon>
        <taxon>Asteroideae</taxon>
        <taxon>Heliantheae alliance</taxon>
        <taxon>Heliantheae</taxon>
        <taxon>Helianthus</taxon>
    </lineage>
</organism>
<dbReference type="OrthoDB" id="25838at2759"/>
<dbReference type="PRINTS" id="PR00364">
    <property type="entry name" value="DISEASERSIST"/>
</dbReference>
<keyword evidence="5" id="KW-0611">Plant defense</keyword>
<dbReference type="SUPFAM" id="SSF52058">
    <property type="entry name" value="L domain-like"/>
    <property type="match status" value="1"/>
</dbReference>
<evidence type="ECO:0000256" key="4">
    <source>
        <dbReference type="ARBA" id="ARBA00022741"/>
    </source>
</evidence>
<proteinExistence type="inferred from homology"/>
<feature type="domain" description="NB-ARC" evidence="7">
    <location>
        <begin position="2"/>
        <end position="117"/>
    </location>
</feature>
<reference evidence="10" key="1">
    <citation type="journal article" date="2017" name="Nature">
        <title>The sunflower genome provides insights into oil metabolism, flowering and Asterid evolution.</title>
        <authorList>
            <person name="Badouin H."/>
            <person name="Gouzy J."/>
            <person name="Grassa C.J."/>
            <person name="Murat F."/>
            <person name="Staton S.E."/>
            <person name="Cottret L."/>
            <person name="Lelandais-Briere C."/>
            <person name="Owens G.L."/>
            <person name="Carrere S."/>
            <person name="Mayjonade B."/>
            <person name="Legrand L."/>
            <person name="Gill N."/>
            <person name="Kane N.C."/>
            <person name="Bowers J.E."/>
            <person name="Hubner S."/>
            <person name="Bellec A."/>
            <person name="Berard A."/>
            <person name="Berges H."/>
            <person name="Blanchet N."/>
            <person name="Boniface M.C."/>
            <person name="Brunel D."/>
            <person name="Catrice O."/>
            <person name="Chaidir N."/>
            <person name="Claudel C."/>
            <person name="Donnadieu C."/>
            <person name="Faraut T."/>
            <person name="Fievet G."/>
            <person name="Helmstetter N."/>
            <person name="King M."/>
            <person name="Knapp S.J."/>
            <person name="Lai Z."/>
            <person name="Le Paslier M.C."/>
            <person name="Lippi Y."/>
            <person name="Lorenzon L."/>
            <person name="Mandel J.R."/>
            <person name="Marage G."/>
            <person name="Marchand G."/>
            <person name="Marquand E."/>
            <person name="Bret-Mestries E."/>
            <person name="Morien E."/>
            <person name="Nambeesan S."/>
            <person name="Nguyen T."/>
            <person name="Pegot-Espagnet P."/>
            <person name="Pouilly N."/>
            <person name="Raftis F."/>
            <person name="Sallet E."/>
            <person name="Schiex T."/>
            <person name="Thomas J."/>
            <person name="Vandecasteele C."/>
            <person name="Vares D."/>
            <person name="Vear F."/>
            <person name="Vautrin S."/>
            <person name="Crespi M."/>
            <person name="Mangin B."/>
            <person name="Burke J.M."/>
            <person name="Salse J."/>
            <person name="Munos S."/>
            <person name="Vincourt P."/>
            <person name="Rieseberg L.H."/>
            <person name="Langlade N.B."/>
        </authorList>
    </citation>
    <scope>NUCLEOTIDE SEQUENCE</scope>
    <source>
        <tissue evidence="10">Leaves</tissue>
    </source>
</reference>
<dbReference type="InterPro" id="IPR002182">
    <property type="entry name" value="NB-ARC"/>
</dbReference>
<dbReference type="Proteomes" id="UP000215914">
    <property type="component" value="Unassembled WGS sequence"/>
</dbReference>
<protein>
    <submittedName>
        <fullName evidence="10">P-loop containing nucleoside triphosphate hydrolase, leucine-rich repeat domain superfamily</fullName>
    </submittedName>
</protein>
<keyword evidence="10" id="KW-0378">Hydrolase</keyword>
<dbReference type="Gene3D" id="1.10.8.430">
    <property type="entry name" value="Helical domain of apoptotic protease-activating factors"/>
    <property type="match status" value="1"/>
</dbReference>
<dbReference type="InterPro" id="IPR036388">
    <property type="entry name" value="WH-like_DNA-bd_sf"/>
</dbReference>
<keyword evidence="11" id="KW-1185">Reference proteome</keyword>
<dbReference type="PANTHER" id="PTHR36766">
    <property type="entry name" value="PLANT BROAD-SPECTRUM MILDEW RESISTANCE PROTEIN RPW8"/>
    <property type="match status" value="1"/>
</dbReference>
<feature type="domain" description="Disease resistance protein winged helix" evidence="8">
    <location>
        <begin position="204"/>
        <end position="272"/>
    </location>
</feature>
<evidence type="ECO:0000256" key="1">
    <source>
        <dbReference type="ARBA" id="ARBA00008894"/>
    </source>
</evidence>
<dbReference type="Pfam" id="PF23559">
    <property type="entry name" value="WHD_DRP"/>
    <property type="match status" value="1"/>
</dbReference>
<dbReference type="Gene3D" id="3.40.50.300">
    <property type="entry name" value="P-loop containing nucleotide triphosphate hydrolases"/>
    <property type="match status" value="1"/>
</dbReference>
<sequence length="559" mass="63595">MSWVCISDDFDVFTISKAIFKDVGGGDENFETLNKLQVALTEKLLNKRFLLVLDDVWDENADKWELLKRPFTVGALGSKVLVTTRNAKVASVMDSVQAYHLDLLSDGDALSLFAQHASGQQNINVNRTLKLHGEDIVKKCGRLPLALRALGRVFRTKSSDEEWEELLNSEIWKLGNESGILPALKLSYYDLPPRLKQMFVYCCLFPKDYTFDMDELVLLWMAEGFLGESNANKSMESFGRECFKELVSRSFFQHSNKDKSQYTMHDLINDLANSVAGEFFFMLEDKTGVYDRSEALEKFHHISFIQEEYVFYRKFKALQRTRCLRTFLAISSSSLGFLSMSNMALVKILPQLQFLRVLSLANSSIKEVPESIGGLKHLRYLNFSNTCIEFLPEQVGDLLNLQSLLLSGCDYLCILPNSVVELINLRHLDINDTPKLNEMPLGFGRLTGLQTLSKVIIGGTGKFRLSDLKGFLHLHGQLSIQGLHKVKNAAHQKKGICDLQLKWSNVFDGSRNEISEYEVLEGLRPFEKPQDSLLWWNKVSYLGWGSLVCLLNSTYINRL</sequence>
<dbReference type="EMBL" id="MNCJ02000328">
    <property type="protein sequence ID" value="KAF5771917.1"/>
    <property type="molecule type" value="Genomic_DNA"/>
</dbReference>
<dbReference type="InterPro" id="IPR027417">
    <property type="entry name" value="P-loop_NTPase"/>
</dbReference>
<dbReference type="InterPro" id="IPR058922">
    <property type="entry name" value="WHD_DRP"/>
</dbReference>
<dbReference type="GO" id="GO:0006952">
    <property type="term" value="P:defense response"/>
    <property type="evidence" value="ECO:0007669"/>
    <property type="project" value="UniProtKB-KW"/>
</dbReference>
<keyword evidence="4" id="KW-0547">Nucleotide-binding</keyword>
<dbReference type="InterPro" id="IPR042197">
    <property type="entry name" value="Apaf_helical"/>
</dbReference>
<keyword evidence="2" id="KW-0433">Leucine-rich repeat</keyword>
<evidence type="ECO:0000313" key="11">
    <source>
        <dbReference type="Proteomes" id="UP000215914"/>
    </source>
</evidence>
<dbReference type="Gene3D" id="3.80.10.10">
    <property type="entry name" value="Ribonuclease Inhibitor"/>
    <property type="match status" value="1"/>
</dbReference>
<keyword evidence="6" id="KW-0067">ATP-binding</keyword>
<dbReference type="PANTHER" id="PTHR36766:SF61">
    <property type="entry name" value="NB-ARC DOMAIN DISEASE RESISTANCE PROTEIN"/>
    <property type="match status" value="1"/>
</dbReference>
<dbReference type="Gene3D" id="1.10.10.10">
    <property type="entry name" value="Winged helix-like DNA-binding domain superfamily/Winged helix DNA-binding domain"/>
    <property type="match status" value="1"/>
</dbReference>
<dbReference type="InterPro" id="IPR055414">
    <property type="entry name" value="LRR_R13L4/SHOC2-like"/>
</dbReference>
<dbReference type="Gramene" id="mRNA:HanXRQr2_Chr13g0570601">
    <property type="protein sequence ID" value="CDS:HanXRQr2_Chr13g0570601.1"/>
    <property type="gene ID" value="HanXRQr2_Chr13g0570601"/>
</dbReference>
<dbReference type="AlphaFoldDB" id="A0A9K3EEW0"/>
<dbReference type="Pfam" id="PF00931">
    <property type="entry name" value="NB-ARC"/>
    <property type="match status" value="1"/>
</dbReference>
<evidence type="ECO:0000256" key="6">
    <source>
        <dbReference type="ARBA" id="ARBA00022840"/>
    </source>
</evidence>
<comment type="caution">
    <text evidence="10">The sequence shown here is derived from an EMBL/GenBank/DDBJ whole genome shotgun (WGS) entry which is preliminary data.</text>
</comment>
<evidence type="ECO:0000256" key="2">
    <source>
        <dbReference type="ARBA" id="ARBA00022614"/>
    </source>
</evidence>
<dbReference type="GO" id="GO:0043531">
    <property type="term" value="F:ADP binding"/>
    <property type="evidence" value="ECO:0007669"/>
    <property type="project" value="InterPro"/>
</dbReference>
<dbReference type="GO" id="GO:0016787">
    <property type="term" value="F:hydrolase activity"/>
    <property type="evidence" value="ECO:0007669"/>
    <property type="project" value="UniProtKB-KW"/>
</dbReference>